<reference evidence="1" key="1">
    <citation type="journal article" date="2016" name="Gigascience">
        <title>De novo construction of an expanded transcriptome assembly for the western tarnished plant bug, Lygus hesperus.</title>
        <authorList>
            <person name="Tassone E.E."/>
            <person name="Geib S.M."/>
            <person name="Hall B."/>
            <person name="Fabrick J.A."/>
            <person name="Brent C.S."/>
            <person name="Hull J.J."/>
        </authorList>
    </citation>
    <scope>NUCLEOTIDE SEQUENCE</scope>
</reference>
<dbReference type="EMBL" id="GDHC01005031">
    <property type="protein sequence ID" value="JAQ13598.1"/>
    <property type="molecule type" value="Transcribed_RNA"/>
</dbReference>
<organism evidence="1">
    <name type="scientific">Lygus hesperus</name>
    <name type="common">Western plant bug</name>
    <dbReference type="NCBI Taxonomy" id="30085"/>
    <lineage>
        <taxon>Eukaryota</taxon>
        <taxon>Metazoa</taxon>
        <taxon>Ecdysozoa</taxon>
        <taxon>Arthropoda</taxon>
        <taxon>Hexapoda</taxon>
        <taxon>Insecta</taxon>
        <taxon>Pterygota</taxon>
        <taxon>Neoptera</taxon>
        <taxon>Paraneoptera</taxon>
        <taxon>Hemiptera</taxon>
        <taxon>Heteroptera</taxon>
        <taxon>Panheteroptera</taxon>
        <taxon>Cimicomorpha</taxon>
        <taxon>Miridae</taxon>
        <taxon>Mirini</taxon>
        <taxon>Lygus</taxon>
    </lineage>
</organism>
<protein>
    <submittedName>
        <fullName evidence="1">Uncharacterized protein</fullName>
    </submittedName>
</protein>
<gene>
    <name evidence="1" type="ORF">g.39528</name>
</gene>
<feature type="non-terminal residue" evidence="1">
    <location>
        <position position="126"/>
    </location>
</feature>
<feature type="non-terminal residue" evidence="1">
    <location>
        <position position="1"/>
    </location>
</feature>
<sequence length="126" mass="14641">RCDKCSKRYSYLSLLSHSAQPFQYVQTMRWIPPLIFTLIIWLFVVCGGEDEPPYEYVFSEKSQESGIGGVGNLTIDVKVVDVEHKRKLCPENTRLHRGRCMKYKRGCPKGYKILGKRCVREDRIVP</sequence>
<name>A0A146M1A5_LYGHE</name>
<dbReference type="AlphaFoldDB" id="A0A146M1A5"/>
<proteinExistence type="predicted"/>
<accession>A0A146M1A5</accession>
<evidence type="ECO:0000313" key="1">
    <source>
        <dbReference type="EMBL" id="JAQ13598.1"/>
    </source>
</evidence>